<protein>
    <submittedName>
        <fullName evidence="1">Uncharacterized protein</fullName>
    </submittedName>
</protein>
<sequence>MKRGRDQCAMSEACAGKDADHGLMCAEHRAEDREITRMFSDDVQPSQRPPLPLRVVETRINQ</sequence>
<proteinExistence type="predicted"/>
<accession>A0A0J7Y540</accession>
<name>A0A0J7Y540_9SPHN</name>
<evidence type="ECO:0000313" key="1">
    <source>
        <dbReference type="EMBL" id="KMS58787.1"/>
    </source>
</evidence>
<evidence type="ECO:0000313" key="2">
    <source>
        <dbReference type="Proteomes" id="UP000052232"/>
    </source>
</evidence>
<dbReference type="AlphaFoldDB" id="A0A0J7Y540"/>
<dbReference type="STRING" id="1420583.V473_07240"/>
<keyword evidence="2" id="KW-1185">Reference proteome</keyword>
<dbReference type="Proteomes" id="UP000052232">
    <property type="component" value="Unassembled WGS sequence"/>
</dbReference>
<comment type="caution">
    <text evidence="1">The sequence shown here is derived from an EMBL/GenBank/DDBJ whole genome shotgun (WGS) entry which is preliminary data.</text>
</comment>
<dbReference type="EMBL" id="JACT01000001">
    <property type="protein sequence ID" value="KMS58787.1"/>
    <property type="molecule type" value="Genomic_DNA"/>
</dbReference>
<reference evidence="1 2" key="1">
    <citation type="journal article" date="2015" name="G3 (Bethesda)">
        <title>Insights into Ongoing Evolution of the Hexachlorocyclohexane Catabolic Pathway from Comparative Genomics of Ten Sphingomonadaceae Strains.</title>
        <authorList>
            <person name="Pearce S.L."/>
            <person name="Oakeshott J.G."/>
            <person name="Pandey G."/>
        </authorList>
    </citation>
    <scope>NUCLEOTIDE SEQUENCE [LARGE SCALE GENOMIC DNA]</scope>
    <source>
        <strain evidence="1 2">LL01</strain>
    </source>
</reference>
<organism evidence="1 2">
    <name type="scientific">Sphingobium cupriresistens LL01</name>
    <dbReference type="NCBI Taxonomy" id="1420583"/>
    <lineage>
        <taxon>Bacteria</taxon>
        <taxon>Pseudomonadati</taxon>
        <taxon>Pseudomonadota</taxon>
        <taxon>Alphaproteobacteria</taxon>
        <taxon>Sphingomonadales</taxon>
        <taxon>Sphingomonadaceae</taxon>
        <taxon>Sphingobium</taxon>
    </lineage>
</organism>
<dbReference type="PATRIC" id="fig|1420583.3.peg.1459"/>
<gene>
    <name evidence="1" type="ORF">V473_07240</name>
</gene>